<reference evidence="1 2" key="1">
    <citation type="submission" date="2021-10" db="EMBL/GenBank/DDBJ databases">
        <title>Alishewanella koreense sp. nov. isolated from seawater of southwestern coast in South Korea and the proposal for the reclassification of Rheinheimera perlucida and Rheinheimera tuosuensis as Arsukibacterium perlucida and Arsukibacterium tuosuensis.</title>
        <authorList>
            <person name="Kim K.H."/>
            <person name="Ruan W."/>
            <person name="Kim K.R."/>
            <person name="Baek J.H."/>
            <person name="Jeon C.O."/>
        </authorList>
    </citation>
    <scope>NUCLEOTIDE SEQUENCE [LARGE SCALE GENOMIC DNA]</scope>
    <source>
        <strain evidence="1 2">16-MA</strain>
    </source>
</reference>
<protein>
    <submittedName>
        <fullName evidence="1">Uncharacterized protein</fullName>
    </submittedName>
</protein>
<keyword evidence="2" id="KW-1185">Reference proteome</keyword>
<organism evidence="1 2">
    <name type="scientific">Alishewanella maricola</name>
    <dbReference type="NCBI Taxonomy" id="2795740"/>
    <lineage>
        <taxon>Bacteria</taxon>
        <taxon>Pseudomonadati</taxon>
        <taxon>Pseudomonadota</taxon>
        <taxon>Gammaproteobacteria</taxon>
        <taxon>Alteromonadales</taxon>
        <taxon>Alteromonadaceae</taxon>
        <taxon>Alishewanella</taxon>
    </lineage>
</organism>
<dbReference type="RefSeq" id="WP_226750831.1">
    <property type="nucleotide sequence ID" value="NZ_JAEINI020000004.1"/>
</dbReference>
<dbReference type="EMBL" id="JAEINI020000004">
    <property type="protein sequence ID" value="MCB5226736.1"/>
    <property type="molecule type" value="Genomic_DNA"/>
</dbReference>
<evidence type="ECO:0000313" key="1">
    <source>
        <dbReference type="EMBL" id="MCB5226736.1"/>
    </source>
</evidence>
<proteinExistence type="predicted"/>
<sequence>MRVVKKLVRALIKTIAIVALLLILLFWLFTLPGQVEQRNLASNDVVSSQNLLSSSIRQLKSDSADLTITLTQANLDAMFNVASHTLKPFVFHGSIFDSGVVVHLVYALPGIFSERLIPLTCFFNETTQGFRVEDCKLGRVTIPSRFAHFLFESSIHALLDSPSDQQILQLISMGQVANQQVSFSRKPSQPINVELNPKLYAEQGLQSSLFSANKNPAPDIQVYLDELSRLYQSNQNERRLAFYMQHLFKFALHRADNADLEQQYISALWALAVGLGNKRFARYANTSLTPDQVPQLPRVTLSGRGDLPLHFLYSAVFKNLGNAFLAEQIGSLKEINDAGRGGSGFSFIDMAANKAGINLVQQLVNIDPQQVRQLSTEQFEQAFFPSISELPEGLSEEAFINQFGSLTDSRYIELDNIIEQRLAKLTLFKMSEN</sequence>
<dbReference type="Proteomes" id="UP000633814">
    <property type="component" value="Unassembled WGS sequence"/>
</dbReference>
<comment type="caution">
    <text evidence="1">The sequence shown here is derived from an EMBL/GenBank/DDBJ whole genome shotgun (WGS) entry which is preliminary data.</text>
</comment>
<name>A0ABS8C345_9ALTE</name>
<accession>A0ABS8C345</accession>
<evidence type="ECO:0000313" key="2">
    <source>
        <dbReference type="Proteomes" id="UP000633814"/>
    </source>
</evidence>
<gene>
    <name evidence="1" type="ORF">JAO78_007905</name>
</gene>